<evidence type="ECO:0000313" key="2">
    <source>
        <dbReference type="EMBL" id="OTG33546.1"/>
    </source>
</evidence>
<reference evidence="3" key="1">
    <citation type="journal article" date="2017" name="Nature">
        <title>The sunflower genome provides insights into oil metabolism, flowering and Asterid evolution.</title>
        <authorList>
            <person name="Badouin H."/>
            <person name="Gouzy J."/>
            <person name="Grassa C.J."/>
            <person name="Murat F."/>
            <person name="Staton S.E."/>
            <person name="Cottret L."/>
            <person name="Lelandais-Briere C."/>
            <person name="Owens G.L."/>
            <person name="Carrere S."/>
            <person name="Mayjonade B."/>
            <person name="Legrand L."/>
            <person name="Gill N."/>
            <person name="Kane N.C."/>
            <person name="Bowers J.E."/>
            <person name="Hubner S."/>
            <person name="Bellec A."/>
            <person name="Berard A."/>
            <person name="Berges H."/>
            <person name="Blanchet N."/>
            <person name="Boniface M.C."/>
            <person name="Brunel D."/>
            <person name="Catrice O."/>
            <person name="Chaidir N."/>
            <person name="Claudel C."/>
            <person name="Donnadieu C."/>
            <person name="Faraut T."/>
            <person name="Fievet G."/>
            <person name="Helmstetter N."/>
            <person name="King M."/>
            <person name="Knapp S.J."/>
            <person name="Lai Z."/>
            <person name="Le Paslier M.C."/>
            <person name="Lippi Y."/>
            <person name="Lorenzon L."/>
            <person name="Mandel J.R."/>
            <person name="Marage G."/>
            <person name="Marchand G."/>
            <person name="Marquand E."/>
            <person name="Bret-Mestries E."/>
            <person name="Morien E."/>
            <person name="Nambeesan S."/>
            <person name="Nguyen T."/>
            <person name="Pegot-Espagnet P."/>
            <person name="Pouilly N."/>
            <person name="Raftis F."/>
            <person name="Sallet E."/>
            <person name="Schiex T."/>
            <person name="Thomas J."/>
            <person name="Vandecasteele C."/>
            <person name="Vares D."/>
            <person name="Vear F."/>
            <person name="Vautrin S."/>
            <person name="Crespi M."/>
            <person name="Mangin B."/>
            <person name="Burke J.M."/>
            <person name="Salse J."/>
            <person name="Munos S."/>
            <person name="Vincourt P."/>
            <person name="Rieseberg L.H."/>
            <person name="Langlade N.B."/>
        </authorList>
    </citation>
    <scope>NUCLEOTIDE SEQUENCE [LARGE SCALE GENOMIC DNA]</scope>
    <source>
        <strain evidence="3">cv. SF193</strain>
    </source>
</reference>
<evidence type="ECO:0000313" key="3">
    <source>
        <dbReference type="Proteomes" id="UP000215914"/>
    </source>
</evidence>
<organism evidence="2 3">
    <name type="scientific">Helianthus annuus</name>
    <name type="common">Common sunflower</name>
    <dbReference type="NCBI Taxonomy" id="4232"/>
    <lineage>
        <taxon>Eukaryota</taxon>
        <taxon>Viridiplantae</taxon>
        <taxon>Streptophyta</taxon>
        <taxon>Embryophyta</taxon>
        <taxon>Tracheophyta</taxon>
        <taxon>Spermatophyta</taxon>
        <taxon>Magnoliopsida</taxon>
        <taxon>eudicotyledons</taxon>
        <taxon>Gunneridae</taxon>
        <taxon>Pentapetalae</taxon>
        <taxon>asterids</taxon>
        <taxon>campanulids</taxon>
        <taxon>Asterales</taxon>
        <taxon>Asteraceae</taxon>
        <taxon>Asteroideae</taxon>
        <taxon>Heliantheae alliance</taxon>
        <taxon>Heliantheae</taxon>
        <taxon>Helianthus</taxon>
    </lineage>
</organism>
<dbReference type="STRING" id="4232.A0A251VEG2"/>
<gene>
    <name evidence="2" type="ORF">HannXRQ_Chr02g0035921</name>
</gene>
<proteinExistence type="predicted"/>
<dbReference type="InParanoid" id="A0A251VEG2"/>
<feature type="region of interest" description="Disordered" evidence="1">
    <location>
        <begin position="89"/>
        <end position="110"/>
    </location>
</feature>
<dbReference type="AlphaFoldDB" id="A0A251VEG2"/>
<evidence type="ECO:0000256" key="1">
    <source>
        <dbReference type="SAM" id="MobiDB-lite"/>
    </source>
</evidence>
<sequence length="128" mass="13982">MLIAENLELFNFMYSAGPLYMTDEEIDGLFSLRMNCSAASKVTVNLMEGLISARIFPIRGYSSQGNTTLFPTHTSNRRRVFCGPIKMMAPTNSSNSKAGSVKPMTASSLGRLDNTLPSKAISYNTNLS</sequence>
<dbReference type="Proteomes" id="UP000215914">
    <property type="component" value="Chromosome 2"/>
</dbReference>
<accession>A0A251VEG2</accession>
<protein>
    <submittedName>
        <fullName evidence="2">Uncharacterized protein</fullName>
    </submittedName>
</protein>
<dbReference type="EMBL" id="CM007891">
    <property type="protein sequence ID" value="OTG33546.1"/>
    <property type="molecule type" value="Genomic_DNA"/>
</dbReference>
<keyword evidence="3" id="KW-1185">Reference proteome</keyword>
<name>A0A251VEG2_HELAN</name>